<feature type="compositionally biased region" description="Polar residues" evidence="1">
    <location>
        <begin position="1"/>
        <end position="11"/>
    </location>
</feature>
<evidence type="ECO:0000313" key="2">
    <source>
        <dbReference type="EMBL" id="KAF0932111.1"/>
    </source>
</evidence>
<keyword evidence="3" id="KW-1185">Reference proteome</keyword>
<protein>
    <recommendedName>
        <fullName evidence="4">Pentatricopeptide repeat-containing protein</fullName>
    </recommendedName>
</protein>
<feature type="region of interest" description="Disordered" evidence="1">
    <location>
        <begin position="1"/>
        <end position="47"/>
    </location>
</feature>
<name>A0A6G1F5G4_9ORYZ</name>
<dbReference type="AlphaFoldDB" id="A0A6G1F5G4"/>
<sequence>MGVTWKSTSAEKPNPRRRRAANSTITHAGEAEEDDGGGTSSSSPALPCRSCRARTARHAPIRATCIAAATAASAIPTLSPRLRRRFLSSRSGARGPCCPHGGGRVAGVVLVGWPRCGEETAGDGASAGDGEGLRGTTGAPLSHRLRALVRRGDLDEALRLVESVPRLDGGACAALVKKLCASGRTAEARRVLAAFDPDVVAYNAMVAGYCGAW</sequence>
<evidence type="ECO:0000256" key="1">
    <source>
        <dbReference type="SAM" id="MobiDB-lite"/>
    </source>
</evidence>
<dbReference type="Gene3D" id="1.25.40.10">
    <property type="entry name" value="Tetratricopeptide repeat domain"/>
    <property type="match status" value="1"/>
</dbReference>
<accession>A0A6G1F5G4</accession>
<reference evidence="2 3" key="1">
    <citation type="submission" date="2019-11" db="EMBL/GenBank/DDBJ databases">
        <title>Whole genome sequence of Oryza granulata.</title>
        <authorList>
            <person name="Li W."/>
        </authorList>
    </citation>
    <scope>NUCLEOTIDE SEQUENCE [LARGE SCALE GENOMIC DNA]</scope>
    <source>
        <strain evidence="3">cv. Menghai</strain>
        <tissue evidence="2">Leaf</tissue>
    </source>
</reference>
<gene>
    <name evidence="2" type="ORF">E2562_008648</name>
</gene>
<proteinExistence type="predicted"/>
<evidence type="ECO:0008006" key="4">
    <source>
        <dbReference type="Google" id="ProtNLM"/>
    </source>
</evidence>
<comment type="caution">
    <text evidence="2">The sequence shown here is derived from an EMBL/GenBank/DDBJ whole genome shotgun (WGS) entry which is preliminary data.</text>
</comment>
<dbReference type="Proteomes" id="UP000479710">
    <property type="component" value="Unassembled WGS sequence"/>
</dbReference>
<dbReference type="InterPro" id="IPR011990">
    <property type="entry name" value="TPR-like_helical_dom_sf"/>
</dbReference>
<dbReference type="EMBL" id="SPHZ02000001">
    <property type="protein sequence ID" value="KAF0932111.1"/>
    <property type="molecule type" value="Genomic_DNA"/>
</dbReference>
<organism evidence="2 3">
    <name type="scientific">Oryza meyeriana var. granulata</name>
    <dbReference type="NCBI Taxonomy" id="110450"/>
    <lineage>
        <taxon>Eukaryota</taxon>
        <taxon>Viridiplantae</taxon>
        <taxon>Streptophyta</taxon>
        <taxon>Embryophyta</taxon>
        <taxon>Tracheophyta</taxon>
        <taxon>Spermatophyta</taxon>
        <taxon>Magnoliopsida</taxon>
        <taxon>Liliopsida</taxon>
        <taxon>Poales</taxon>
        <taxon>Poaceae</taxon>
        <taxon>BOP clade</taxon>
        <taxon>Oryzoideae</taxon>
        <taxon>Oryzeae</taxon>
        <taxon>Oryzinae</taxon>
        <taxon>Oryza</taxon>
        <taxon>Oryza meyeriana</taxon>
    </lineage>
</organism>
<evidence type="ECO:0000313" key="3">
    <source>
        <dbReference type="Proteomes" id="UP000479710"/>
    </source>
</evidence>